<evidence type="ECO:0000313" key="2">
    <source>
        <dbReference type="Proteomes" id="UP000799755"/>
    </source>
</evidence>
<keyword evidence="2" id="KW-1185">Reference proteome</keyword>
<comment type="caution">
    <text evidence="1">The sequence shown here is derived from an EMBL/GenBank/DDBJ whole genome shotgun (WGS) entry which is preliminary data.</text>
</comment>
<evidence type="ECO:0000313" key="1">
    <source>
        <dbReference type="EMBL" id="KAF2476481.1"/>
    </source>
</evidence>
<gene>
    <name evidence="1" type="ORF">BDR25DRAFT_309869</name>
</gene>
<protein>
    <submittedName>
        <fullName evidence="1">Uncharacterized protein</fullName>
    </submittedName>
</protein>
<sequence length="177" mass="18718">MGARGFLSSGKEKVPTIPIIAPDGFTKVTMNENVTPGPALRQRANFRYGKALAKGPEGQIGIGLGMGTSVRKGSLTPINKLVKRTEEAHVAGGVKIAFQVVPETEAPAQKIFWFLDFRALCVPETAESCGASSCVNEFGVVAGVERGGRSVLATALQPSIECAAHYHIVFGQFESTL</sequence>
<reference evidence="1" key="1">
    <citation type="journal article" date="2020" name="Stud. Mycol.">
        <title>101 Dothideomycetes genomes: a test case for predicting lifestyles and emergence of pathogens.</title>
        <authorList>
            <person name="Haridas S."/>
            <person name="Albert R."/>
            <person name="Binder M."/>
            <person name="Bloem J."/>
            <person name="Labutti K."/>
            <person name="Salamov A."/>
            <person name="Andreopoulos B."/>
            <person name="Baker S."/>
            <person name="Barry K."/>
            <person name="Bills G."/>
            <person name="Bluhm B."/>
            <person name="Cannon C."/>
            <person name="Castanera R."/>
            <person name="Culley D."/>
            <person name="Daum C."/>
            <person name="Ezra D."/>
            <person name="Gonzalez J."/>
            <person name="Henrissat B."/>
            <person name="Kuo A."/>
            <person name="Liang C."/>
            <person name="Lipzen A."/>
            <person name="Lutzoni F."/>
            <person name="Magnuson J."/>
            <person name="Mondo S."/>
            <person name="Nolan M."/>
            <person name="Ohm R."/>
            <person name="Pangilinan J."/>
            <person name="Park H.-J."/>
            <person name="Ramirez L."/>
            <person name="Alfaro M."/>
            <person name="Sun H."/>
            <person name="Tritt A."/>
            <person name="Yoshinaga Y."/>
            <person name="Zwiers L.-H."/>
            <person name="Turgeon B."/>
            <person name="Goodwin S."/>
            <person name="Spatafora J."/>
            <person name="Crous P."/>
            <person name="Grigoriev I."/>
        </authorList>
    </citation>
    <scope>NUCLEOTIDE SEQUENCE</scope>
    <source>
        <strain evidence="1">ATCC 200398</strain>
    </source>
</reference>
<dbReference type="EMBL" id="MU003494">
    <property type="protein sequence ID" value="KAF2476481.1"/>
    <property type="molecule type" value="Genomic_DNA"/>
</dbReference>
<dbReference type="Proteomes" id="UP000799755">
    <property type="component" value="Unassembled WGS sequence"/>
</dbReference>
<proteinExistence type="predicted"/>
<organism evidence="1 2">
    <name type="scientific">Lindgomyces ingoldianus</name>
    <dbReference type="NCBI Taxonomy" id="673940"/>
    <lineage>
        <taxon>Eukaryota</taxon>
        <taxon>Fungi</taxon>
        <taxon>Dikarya</taxon>
        <taxon>Ascomycota</taxon>
        <taxon>Pezizomycotina</taxon>
        <taxon>Dothideomycetes</taxon>
        <taxon>Pleosporomycetidae</taxon>
        <taxon>Pleosporales</taxon>
        <taxon>Lindgomycetaceae</taxon>
        <taxon>Lindgomyces</taxon>
    </lineage>
</organism>
<accession>A0ACB6RDC8</accession>
<name>A0ACB6RDC8_9PLEO</name>